<dbReference type="Proteomes" id="UP000295706">
    <property type="component" value="Unassembled WGS sequence"/>
</dbReference>
<dbReference type="NCBIfam" id="NF008752">
    <property type="entry name" value="PRK11784.1-4"/>
    <property type="match status" value="1"/>
</dbReference>
<dbReference type="PANTHER" id="PTHR30401:SF0">
    <property type="entry name" value="TRNA 2-SELENOURIDINE SYNTHASE"/>
    <property type="match status" value="1"/>
</dbReference>
<dbReference type="AlphaFoldDB" id="A0A4R4KDP9"/>
<accession>A0A4R4KDP9</accession>
<organism evidence="3 4">
    <name type="scientific">Arundinibacter roseus</name>
    <dbReference type="NCBI Taxonomy" id="2070510"/>
    <lineage>
        <taxon>Bacteria</taxon>
        <taxon>Pseudomonadati</taxon>
        <taxon>Bacteroidota</taxon>
        <taxon>Cytophagia</taxon>
        <taxon>Cytophagales</taxon>
        <taxon>Spirosomataceae</taxon>
        <taxon>Arundinibacter</taxon>
    </lineage>
</organism>
<dbReference type="PANTHER" id="PTHR30401">
    <property type="entry name" value="TRNA 2-SELENOURIDINE SYNTHASE"/>
    <property type="match status" value="1"/>
</dbReference>
<dbReference type="EMBL" id="SMJU01000005">
    <property type="protein sequence ID" value="TDB66074.1"/>
    <property type="molecule type" value="Genomic_DNA"/>
</dbReference>
<feature type="domain" description="Rhodanese" evidence="2">
    <location>
        <begin position="13"/>
        <end position="134"/>
    </location>
</feature>
<dbReference type="NCBIfam" id="TIGR03167">
    <property type="entry name" value="tRNA_sel_U_synt"/>
    <property type="match status" value="1"/>
</dbReference>
<dbReference type="PROSITE" id="PS50206">
    <property type="entry name" value="RHODANESE_3"/>
    <property type="match status" value="1"/>
</dbReference>
<dbReference type="GO" id="GO:0002098">
    <property type="term" value="P:tRNA wobble uridine modification"/>
    <property type="evidence" value="ECO:0007669"/>
    <property type="project" value="InterPro"/>
</dbReference>
<keyword evidence="4" id="KW-1185">Reference proteome</keyword>
<dbReference type="PROSITE" id="PS00383">
    <property type="entry name" value="TYR_PHOSPHATASE_1"/>
    <property type="match status" value="1"/>
</dbReference>
<evidence type="ECO:0000259" key="2">
    <source>
        <dbReference type="PROSITE" id="PS50206"/>
    </source>
</evidence>
<name>A0A4R4KDP9_9BACT</name>
<dbReference type="InterPro" id="IPR001763">
    <property type="entry name" value="Rhodanese-like_dom"/>
</dbReference>
<dbReference type="InterPro" id="IPR016130">
    <property type="entry name" value="Tyr_Pase_AS"/>
</dbReference>
<dbReference type="Gene3D" id="3.40.250.10">
    <property type="entry name" value="Rhodanese-like domain"/>
    <property type="match status" value="1"/>
</dbReference>
<sequence>MPASLPIADFLTKARHLTVIDVRSPAEFAQGRIPGAVNIPLFSNEERAQIGTLYKQVSQEEAFLAGLDLVGPKMAQFVRQSKPLAQNQEILVHCWRGGMRSGSFGWLLETAGMKVSTLSGGYKAFRTQVLEGLTIPKKLVVLGGKTGSGKTEILHQLRAQGEQILDLEALAHHKGSSYGAIGQEPQPSTEQFENEVFAEWNVLDASRRIWIEDESRKVGRCLIPQSLWNQMQQAPVVMIQSDKQQRIERLVREYACYDKALLVEATRRIGKRLGGQHVKAALEALDQNDFATVADITLNYYDKAYLHGLEDRTLAGTLSPEHDDARLTAQQLCQWADHQDI</sequence>
<dbReference type="SMART" id="SM00450">
    <property type="entry name" value="RHOD"/>
    <property type="match status" value="1"/>
</dbReference>
<reference evidence="3 4" key="1">
    <citation type="submission" date="2019-02" db="EMBL/GenBank/DDBJ databases">
        <title>Arundinibacter roseus gen. nov., sp. nov., a new member of the family Cytophagaceae.</title>
        <authorList>
            <person name="Szuroczki S."/>
            <person name="Khayer B."/>
            <person name="Sproer C."/>
            <person name="Toumi M."/>
            <person name="Szabo A."/>
            <person name="Felfoldi T."/>
            <person name="Schumann P."/>
            <person name="Toth E."/>
        </authorList>
    </citation>
    <scope>NUCLEOTIDE SEQUENCE [LARGE SCALE GENOMIC DNA]</scope>
    <source>
        <strain evidence="3 4">DMA-k-7a</strain>
    </source>
</reference>
<evidence type="ECO:0000256" key="1">
    <source>
        <dbReference type="ARBA" id="ARBA00023266"/>
    </source>
</evidence>
<dbReference type="SUPFAM" id="SSF52821">
    <property type="entry name" value="Rhodanese/Cell cycle control phosphatase"/>
    <property type="match status" value="1"/>
</dbReference>
<proteinExistence type="predicted"/>
<comment type="caution">
    <text evidence="3">The sequence shown here is derived from an EMBL/GenBank/DDBJ whole genome shotgun (WGS) entry which is preliminary data.</text>
</comment>
<dbReference type="InterPro" id="IPR036873">
    <property type="entry name" value="Rhodanese-like_dom_sf"/>
</dbReference>
<dbReference type="InterPro" id="IPR017582">
    <property type="entry name" value="SelU"/>
</dbReference>
<keyword evidence="1" id="KW-0711">Selenium</keyword>
<evidence type="ECO:0000313" key="4">
    <source>
        <dbReference type="Proteomes" id="UP000295706"/>
    </source>
</evidence>
<protein>
    <submittedName>
        <fullName evidence="3">tRNA 2-selenouridine(34) synthase MnmH</fullName>
    </submittedName>
</protein>
<dbReference type="Pfam" id="PF00581">
    <property type="entry name" value="Rhodanese"/>
    <property type="match status" value="1"/>
</dbReference>
<dbReference type="Pfam" id="PF26341">
    <property type="entry name" value="AAA_SelU"/>
    <property type="match status" value="1"/>
</dbReference>
<gene>
    <name evidence="3" type="primary">mnmH</name>
    <name evidence="3" type="ORF">EZE20_09975</name>
</gene>
<dbReference type="InterPro" id="IPR058840">
    <property type="entry name" value="AAA_SelU"/>
</dbReference>
<dbReference type="GO" id="GO:0043828">
    <property type="term" value="F:tRNA 2-selenouridine synthase activity"/>
    <property type="evidence" value="ECO:0007669"/>
    <property type="project" value="InterPro"/>
</dbReference>
<dbReference type="OrthoDB" id="9808735at2"/>
<dbReference type="RefSeq" id="WP_132117077.1">
    <property type="nucleotide sequence ID" value="NZ_SMJU01000005.1"/>
</dbReference>
<evidence type="ECO:0000313" key="3">
    <source>
        <dbReference type="EMBL" id="TDB66074.1"/>
    </source>
</evidence>
<dbReference type="NCBIfam" id="NF008750">
    <property type="entry name" value="PRK11784.1-2"/>
    <property type="match status" value="1"/>
</dbReference>